<dbReference type="Proteomes" id="UP001569428">
    <property type="component" value="Unassembled WGS sequence"/>
</dbReference>
<sequence>MDEVVYSGGDEGIVWAGLALSECEDFESFLCGRVAERLNDQEGEFNFQQHLAGLVTTGFESECLQEILDATVPEARDWAVGEAIAEAWLEWRSGVVWPWSSERDKKTPLASLPGADLVGFVRQGEEFRLALGEVKSSSDKKCPPNVMTGSKGMTQQLERLAVDRTLHSQLIRWLLPRCQGTEFEEAFNEAVKLFLRSRARDISLFGVLIRDVNPDEADLKRRGQKLSSLLTSPTTCELLALYLPCPISDLPGRIQQGGLS</sequence>
<dbReference type="EMBL" id="JBGMEK010000068">
    <property type="protein sequence ID" value="MFA0813062.1"/>
    <property type="molecule type" value="Genomic_DNA"/>
</dbReference>
<evidence type="ECO:0008006" key="3">
    <source>
        <dbReference type="Google" id="ProtNLM"/>
    </source>
</evidence>
<protein>
    <recommendedName>
        <fullName evidence="3">Anti-bacteriophage protein A/HamA C-terminal domain-containing protein</fullName>
    </recommendedName>
</protein>
<accession>A0ABV4P4Z2</accession>
<dbReference type="RefSeq" id="WP_371840805.1">
    <property type="nucleotide sequence ID" value="NZ_JBGMEK010000068.1"/>
</dbReference>
<name>A0ABV4P4Z2_9GAMM</name>
<proteinExistence type="predicted"/>
<evidence type="ECO:0000313" key="1">
    <source>
        <dbReference type="EMBL" id="MFA0813062.1"/>
    </source>
</evidence>
<keyword evidence="2" id="KW-1185">Reference proteome</keyword>
<organism evidence="1 2">
    <name type="scientific">Microbulbifer epialgicus</name>
    <dbReference type="NCBI Taxonomy" id="393907"/>
    <lineage>
        <taxon>Bacteria</taxon>
        <taxon>Pseudomonadati</taxon>
        <taxon>Pseudomonadota</taxon>
        <taxon>Gammaproteobacteria</taxon>
        <taxon>Cellvibrionales</taxon>
        <taxon>Microbulbiferaceae</taxon>
        <taxon>Microbulbifer</taxon>
    </lineage>
</organism>
<comment type="caution">
    <text evidence="1">The sequence shown here is derived from an EMBL/GenBank/DDBJ whole genome shotgun (WGS) entry which is preliminary data.</text>
</comment>
<gene>
    <name evidence="1" type="ORF">ACCI49_19355</name>
</gene>
<evidence type="ECO:0000313" key="2">
    <source>
        <dbReference type="Proteomes" id="UP001569428"/>
    </source>
</evidence>
<reference evidence="1 2" key="1">
    <citation type="submission" date="2024-08" db="EMBL/GenBank/DDBJ databases">
        <authorList>
            <person name="Ishaq N."/>
        </authorList>
    </citation>
    <scope>NUCLEOTIDE SEQUENCE [LARGE SCALE GENOMIC DNA]</scope>
    <source>
        <strain evidence="1 2">DSM 18651</strain>
    </source>
</reference>